<dbReference type="EMBL" id="BGPR01009263">
    <property type="protein sequence ID" value="GBN38933.1"/>
    <property type="molecule type" value="Genomic_DNA"/>
</dbReference>
<dbReference type="InterPro" id="IPR000547">
    <property type="entry name" value="Clathrin_H-chain/VPS_repeat"/>
</dbReference>
<gene>
    <name evidence="3" type="primary">VPS39_1</name>
    <name evidence="4" type="synonym">VPS39_0</name>
    <name evidence="3" type="ORF">AVEN_128723_1</name>
    <name evidence="4" type="ORF">AVEN_244552_1</name>
</gene>
<dbReference type="InterPro" id="IPR032914">
    <property type="entry name" value="Vam6/VPS39/TRAP1"/>
</dbReference>
<dbReference type="PROSITE" id="PS50236">
    <property type="entry name" value="CHCR"/>
    <property type="match status" value="1"/>
</dbReference>
<feature type="domain" description="Vacuolar sorting protein 39/Transforming growth factor beta receptor-associated zinc finger" evidence="2">
    <location>
        <begin position="290"/>
        <end position="327"/>
    </location>
</feature>
<dbReference type="InterPro" id="IPR019453">
    <property type="entry name" value="VPS39/TGFA1_Znf"/>
</dbReference>
<evidence type="ECO:0000313" key="3">
    <source>
        <dbReference type="EMBL" id="GBM93122.1"/>
    </source>
</evidence>
<dbReference type="EMBL" id="BGPR01003850">
    <property type="protein sequence ID" value="GBM93122.1"/>
    <property type="molecule type" value="Genomic_DNA"/>
</dbReference>
<dbReference type="GO" id="GO:0006914">
    <property type="term" value="P:autophagy"/>
    <property type="evidence" value="ECO:0007669"/>
    <property type="project" value="TreeGrafter"/>
</dbReference>
<keyword evidence="5" id="KW-1185">Reference proteome</keyword>
<dbReference type="Pfam" id="PF10367">
    <property type="entry name" value="zf-Vps39_C"/>
    <property type="match status" value="1"/>
</dbReference>
<dbReference type="GO" id="GO:0005737">
    <property type="term" value="C:cytoplasm"/>
    <property type="evidence" value="ECO:0007669"/>
    <property type="project" value="TreeGrafter"/>
</dbReference>
<dbReference type="GO" id="GO:0016020">
    <property type="term" value="C:membrane"/>
    <property type="evidence" value="ECO:0007669"/>
    <property type="project" value="TreeGrafter"/>
</dbReference>
<evidence type="ECO:0000313" key="5">
    <source>
        <dbReference type="Proteomes" id="UP000499080"/>
    </source>
</evidence>
<organism evidence="3 5">
    <name type="scientific">Araneus ventricosus</name>
    <name type="common">Orbweaver spider</name>
    <name type="synonym">Epeira ventricosa</name>
    <dbReference type="NCBI Taxonomy" id="182803"/>
    <lineage>
        <taxon>Eukaryota</taxon>
        <taxon>Metazoa</taxon>
        <taxon>Ecdysozoa</taxon>
        <taxon>Arthropoda</taxon>
        <taxon>Chelicerata</taxon>
        <taxon>Arachnida</taxon>
        <taxon>Araneae</taxon>
        <taxon>Araneomorphae</taxon>
        <taxon>Entelegynae</taxon>
        <taxon>Araneoidea</taxon>
        <taxon>Araneidae</taxon>
        <taxon>Araneus</taxon>
    </lineage>
</organism>
<dbReference type="PANTHER" id="PTHR12894:SF49">
    <property type="entry name" value="VAM6_VPS39-LIKE PROTEIN"/>
    <property type="match status" value="1"/>
</dbReference>
<dbReference type="GO" id="GO:0034058">
    <property type="term" value="P:endosomal vesicle fusion"/>
    <property type="evidence" value="ECO:0007669"/>
    <property type="project" value="TreeGrafter"/>
</dbReference>
<comment type="caution">
    <text evidence="3">The sequence shown here is derived from an EMBL/GenBank/DDBJ whole genome shotgun (WGS) entry which is preliminary data.</text>
</comment>
<proteinExistence type="predicted"/>
<protein>
    <submittedName>
        <fullName evidence="3">Vam6/Vps39-like protein</fullName>
    </submittedName>
</protein>
<reference evidence="3 5" key="1">
    <citation type="journal article" date="2019" name="Sci. Rep.">
        <title>Orb-weaving spider Araneus ventricosus genome elucidates the spidroin gene catalogue.</title>
        <authorList>
            <person name="Kono N."/>
            <person name="Nakamura H."/>
            <person name="Ohtoshi R."/>
            <person name="Moran D.A.P."/>
            <person name="Shinohara A."/>
            <person name="Yoshida Y."/>
            <person name="Fujiwara M."/>
            <person name="Mori M."/>
            <person name="Tomita M."/>
            <person name="Arakawa K."/>
        </authorList>
    </citation>
    <scope>NUCLEOTIDE SEQUENCE [LARGE SCALE GENOMIC DNA]</scope>
</reference>
<accession>A0A4Y2JUS5</accession>
<dbReference type="OrthoDB" id="5325112at2759"/>
<sequence length="332" mass="38328">MSQELSNSTVPFQLKNMIFAEDLAETEHLPRQQVLTYLSETEPDLVIPYLEFIIHRWDDETPIFHNTLVNKYCEKILILLTDYRNSLPEGHPPAPAGQEPGELGELRTKLLIFLENSKYYTVERFATYMMNKGLYDEGAIVLGRLGRHEDALTIYIHILQNYAKAENYCRKNYSKDKPGNQDVYLTLLKLYLPSPENQKVNIPFIGYIPPPEPDIERAINILKQYADEIDSFKALSLLPSVIPVSDVKDFLECVLHNIQARKYDVQLRKSLLYAEHLQVQAKSIHFHSYKLIVTDLDMCRVCQKRIGKSAFAHFPTGVTVHYSCKDQYALES</sequence>
<dbReference type="GO" id="GO:0006886">
    <property type="term" value="P:intracellular protein transport"/>
    <property type="evidence" value="ECO:0007669"/>
    <property type="project" value="UniProtKB-UniRule"/>
</dbReference>
<dbReference type="AlphaFoldDB" id="A0A4Y2JUS5"/>
<evidence type="ECO:0000313" key="4">
    <source>
        <dbReference type="EMBL" id="GBN38933.1"/>
    </source>
</evidence>
<evidence type="ECO:0000256" key="1">
    <source>
        <dbReference type="PROSITE-ProRule" id="PRU01006"/>
    </source>
</evidence>
<name>A0A4Y2JUS5_ARAVE</name>
<dbReference type="Proteomes" id="UP000499080">
    <property type="component" value="Unassembled WGS sequence"/>
</dbReference>
<evidence type="ECO:0000259" key="2">
    <source>
        <dbReference type="Pfam" id="PF10367"/>
    </source>
</evidence>
<dbReference type="PANTHER" id="PTHR12894">
    <property type="entry name" value="CNH DOMAIN CONTAINING"/>
    <property type="match status" value="1"/>
</dbReference>
<feature type="repeat" description="CHCR" evidence="1">
    <location>
        <begin position="22"/>
        <end position="200"/>
    </location>
</feature>